<evidence type="ECO:0000256" key="3">
    <source>
        <dbReference type="ARBA" id="ARBA00023163"/>
    </source>
</evidence>
<name>A0AAN6E242_9EURO</name>
<proteinExistence type="predicted"/>
<dbReference type="GO" id="GO:0000981">
    <property type="term" value="F:DNA-binding transcription factor activity, RNA polymerase II-specific"/>
    <property type="evidence" value="ECO:0007669"/>
    <property type="project" value="InterPro"/>
</dbReference>
<dbReference type="Gene3D" id="4.10.240.10">
    <property type="entry name" value="Zn(2)-C6 fungal-type DNA-binding domain"/>
    <property type="match status" value="1"/>
</dbReference>
<keyword evidence="1" id="KW-0805">Transcription regulation</keyword>
<evidence type="ECO:0000256" key="2">
    <source>
        <dbReference type="ARBA" id="ARBA00023125"/>
    </source>
</evidence>
<feature type="domain" description="Zn(2)-C6 fungal-type" evidence="6">
    <location>
        <begin position="10"/>
        <end position="38"/>
    </location>
</feature>
<keyword evidence="2" id="KW-0238">DNA-binding</keyword>
<feature type="compositionally biased region" description="Polar residues" evidence="5">
    <location>
        <begin position="97"/>
        <end position="107"/>
    </location>
</feature>
<dbReference type="Proteomes" id="UP001203852">
    <property type="component" value="Unassembled WGS sequence"/>
</dbReference>
<accession>A0AAN6E242</accession>
<dbReference type="PROSITE" id="PS00463">
    <property type="entry name" value="ZN2_CY6_FUNGAL_1"/>
    <property type="match status" value="1"/>
</dbReference>
<dbReference type="CDD" id="cd00067">
    <property type="entry name" value="GAL4"/>
    <property type="match status" value="1"/>
</dbReference>
<dbReference type="SMART" id="SM00066">
    <property type="entry name" value="GAL4"/>
    <property type="match status" value="1"/>
</dbReference>
<dbReference type="InterPro" id="IPR053175">
    <property type="entry name" value="DHMBA_Reg_Transcription_Factor"/>
</dbReference>
<evidence type="ECO:0000313" key="7">
    <source>
        <dbReference type="EMBL" id="KAI1616796.1"/>
    </source>
</evidence>
<keyword evidence="3" id="KW-0804">Transcription</keyword>
<dbReference type="AlphaFoldDB" id="A0AAN6E242"/>
<dbReference type="Pfam" id="PF00172">
    <property type="entry name" value="Zn_clus"/>
    <property type="match status" value="1"/>
</dbReference>
<keyword evidence="8" id="KW-1185">Reference proteome</keyword>
<dbReference type="PROSITE" id="PS50048">
    <property type="entry name" value="ZN2_CY6_FUNGAL_2"/>
    <property type="match status" value="1"/>
</dbReference>
<evidence type="ECO:0000256" key="5">
    <source>
        <dbReference type="SAM" id="MobiDB-lite"/>
    </source>
</evidence>
<gene>
    <name evidence="7" type="ORF">EDD36DRAFT_461667</name>
</gene>
<evidence type="ECO:0000259" key="6">
    <source>
        <dbReference type="PROSITE" id="PS50048"/>
    </source>
</evidence>
<keyword evidence="4" id="KW-0539">Nucleus</keyword>
<sequence length="552" mass="61432">MVNIGRSSTGCALCRKRKIKCDEGKPGCRRCAQAHKICPGYPFQLQLQLRLDQLPSAGVPATRDCPLGPIPPPGQPGDIEQQTISRLVLDKLQQNRIKAENSSSSTGVDDAATARRSISPPPRYDVQHQSLCFFVNLFCFQAGRLYSFPVLDFLPEVLQKADPSSCLHQAATAVSRLTLADRYSCKDVRLNSDPQYGHALKLAKATIRDTAASIQDETVLAVWLLGLYEHISVLLTHSRRTAESQTLEEEWQSHISHVRGAMRLLRLRGKSQFTTAAGKKIFLIFRAAIQLRLFILTSVTSKDFDDLEVDVFKEENEFVPSQTANKATAYFHRVAQLLEEVRVFLAHRKEDPAKTVGTAEDFVERGEALDEAMTGWSKDEPGWDLLKVRAATAGTMWALYPSHARYHFYSFWVYLYWIRFLTARIKLYEGLIELQKLLARAPADQRSSTAAPRLKISNYETIIQTTASELIGLTAYALGDVTPVGGFNSSASGEYPARGVQEINVVAAMQLVIPLKMLQRSAYPTATQKGAVDLAISHIGDGFRRQPLMFAG</sequence>
<dbReference type="EMBL" id="MU404351">
    <property type="protein sequence ID" value="KAI1616796.1"/>
    <property type="molecule type" value="Genomic_DNA"/>
</dbReference>
<dbReference type="GO" id="GO:0003677">
    <property type="term" value="F:DNA binding"/>
    <property type="evidence" value="ECO:0007669"/>
    <property type="project" value="UniProtKB-KW"/>
</dbReference>
<comment type="caution">
    <text evidence="7">The sequence shown here is derived from an EMBL/GenBank/DDBJ whole genome shotgun (WGS) entry which is preliminary data.</text>
</comment>
<dbReference type="GO" id="GO:0008270">
    <property type="term" value="F:zinc ion binding"/>
    <property type="evidence" value="ECO:0007669"/>
    <property type="project" value="InterPro"/>
</dbReference>
<dbReference type="PANTHER" id="PTHR38791">
    <property type="entry name" value="ZN(II)2CYS6 TRANSCRIPTION FACTOR (EUROFUNG)-RELATED-RELATED"/>
    <property type="match status" value="1"/>
</dbReference>
<evidence type="ECO:0000313" key="8">
    <source>
        <dbReference type="Proteomes" id="UP001203852"/>
    </source>
</evidence>
<evidence type="ECO:0000256" key="1">
    <source>
        <dbReference type="ARBA" id="ARBA00023015"/>
    </source>
</evidence>
<dbReference type="InterPro" id="IPR001138">
    <property type="entry name" value="Zn2Cys6_DnaBD"/>
</dbReference>
<reference evidence="7" key="1">
    <citation type="journal article" date="2022" name="bioRxiv">
        <title>Deciphering the potential niche of two novel black yeast fungi from a biological soil crust based on their genomes, phenotypes, and melanin regulation.</title>
        <authorList>
            <consortium name="DOE Joint Genome Institute"/>
            <person name="Carr E.C."/>
            <person name="Barton Q."/>
            <person name="Grambo S."/>
            <person name="Sullivan M."/>
            <person name="Renfro C.M."/>
            <person name="Kuo A."/>
            <person name="Pangilinan J."/>
            <person name="Lipzen A."/>
            <person name="Keymanesh K."/>
            <person name="Savage E."/>
            <person name="Barry K."/>
            <person name="Grigoriev I.V."/>
            <person name="Riekhof W.R."/>
            <person name="Harris S.S."/>
        </authorList>
    </citation>
    <scope>NUCLEOTIDE SEQUENCE</scope>
    <source>
        <strain evidence="7">JF 03-4F</strain>
    </source>
</reference>
<dbReference type="InterPro" id="IPR036864">
    <property type="entry name" value="Zn2-C6_fun-type_DNA-bd_sf"/>
</dbReference>
<evidence type="ECO:0000256" key="4">
    <source>
        <dbReference type="ARBA" id="ARBA00023242"/>
    </source>
</evidence>
<organism evidence="7 8">
    <name type="scientific">Exophiala viscosa</name>
    <dbReference type="NCBI Taxonomy" id="2486360"/>
    <lineage>
        <taxon>Eukaryota</taxon>
        <taxon>Fungi</taxon>
        <taxon>Dikarya</taxon>
        <taxon>Ascomycota</taxon>
        <taxon>Pezizomycotina</taxon>
        <taxon>Eurotiomycetes</taxon>
        <taxon>Chaetothyriomycetidae</taxon>
        <taxon>Chaetothyriales</taxon>
        <taxon>Herpotrichiellaceae</taxon>
        <taxon>Exophiala</taxon>
    </lineage>
</organism>
<feature type="region of interest" description="Disordered" evidence="5">
    <location>
        <begin position="97"/>
        <end position="121"/>
    </location>
</feature>
<dbReference type="SUPFAM" id="SSF57701">
    <property type="entry name" value="Zn2/Cys6 DNA-binding domain"/>
    <property type="match status" value="1"/>
</dbReference>
<protein>
    <recommendedName>
        <fullName evidence="6">Zn(2)-C6 fungal-type domain-containing protein</fullName>
    </recommendedName>
</protein>